<dbReference type="KEGG" id="daw:HS1_000003"/>
<dbReference type="GO" id="GO:0016740">
    <property type="term" value="F:transferase activity"/>
    <property type="evidence" value="ECO:0007669"/>
    <property type="project" value="UniProtKB-KW"/>
</dbReference>
<keyword evidence="4" id="KW-1185">Reference proteome</keyword>
<evidence type="ECO:0000313" key="3">
    <source>
        <dbReference type="EMBL" id="AMM39810.1"/>
    </source>
</evidence>
<dbReference type="Pfam" id="PF00535">
    <property type="entry name" value="Glycos_transf_2"/>
    <property type="match status" value="1"/>
</dbReference>
<proteinExistence type="inferred from homology"/>
<comment type="similarity">
    <text evidence="1">Belongs to the glycosyltransferase 2 family. WaaE/KdtX subfamily.</text>
</comment>
<dbReference type="InterPro" id="IPR029044">
    <property type="entry name" value="Nucleotide-diphossugar_trans"/>
</dbReference>
<dbReference type="RefSeq" id="WP_156469335.1">
    <property type="nucleotide sequence ID" value="NZ_CP013015.1"/>
</dbReference>
<evidence type="ECO:0000256" key="1">
    <source>
        <dbReference type="ARBA" id="ARBA00038494"/>
    </source>
</evidence>
<dbReference type="SUPFAM" id="SSF53448">
    <property type="entry name" value="Nucleotide-diphospho-sugar transferases"/>
    <property type="match status" value="1"/>
</dbReference>
<dbReference type="PANTHER" id="PTHR43630:SF2">
    <property type="entry name" value="GLYCOSYLTRANSFERASE"/>
    <property type="match status" value="1"/>
</dbReference>
<reference evidence="3 4" key="1">
    <citation type="submission" date="2015-10" db="EMBL/GenBank/DDBJ databases">
        <title>Candidatus Desulfofervidus auxilii, a hydrogenotrophic sulfate-reducing bacterium involved in the thermophilic anaerobic oxidation of methane.</title>
        <authorList>
            <person name="Krukenberg V."/>
            <person name="Richter M."/>
            <person name="Wegener G."/>
        </authorList>
    </citation>
    <scope>NUCLEOTIDE SEQUENCE [LARGE SCALE GENOMIC DNA]</scope>
    <source>
        <strain evidence="3 4">HS1</strain>
    </source>
</reference>
<name>A0A7U4QI72_DESA2</name>
<dbReference type="CDD" id="cd02511">
    <property type="entry name" value="Beta4Glucosyltransferase"/>
    <property type="match status" value="1"/>
</dbReference>
<dbReference type="Gene3D" id="3.90.550.10">
    <property type="entry name" value="Spore Coat Polysaccharide Biosynthesis Protein SpsA, Chain A"/>
    <property type="match status" value="1"/>
</dbReference>
<dbReference type="InterPro" id="IPR001173">
    <property type="entry name" value="Glyco_trans_2-like"/>
</dbReference>
<accession>A0A7U4QI72</accession>
<dbReference type="EMBL" id="CP013015">
    <property type="protein sequence ID" value="AMM39810.1"/>
    <property type="molecule type" value="Genomic_DNA"/>
</dbReference>
<organism evidence="3 4">
    <name type="scientific">Desulfofervidus auxilii</name>
    <dbReference type="NCBI Taxonomy" id="1621989"/>
    <lineage>
        <taxon>Bacteria</taxon>
        <taxon>Pseudomonadati</taxon>
        <taxon>Thermodesulfobacteriota</taxon>
        <taxon>Candidatus Desulfofervidia</taxon>
        <taxon>Candidatus Desulfofervidales</taxon>
        <taxon>Candidatus Desulfofervidaceae</taxon>
        <taxon>Candidatus Desulfofervidus</taxon>
    </lineage>
</organism>
<feature type="domain" description="Glycosyltransferase 2-like" evidence="2">
    <location>
        <begin position="8"/>
        <end position="126"/>
    </location>
</feature>
<gene>
    <name evidence="3" type="ORF">HS1_000003</name>
</gene>
<keyword evidence="3" id="KW-0808">Transferase</keyword>
<evidence type="ECO:0000259" key="2">
    <source>
        <dbReference type="Pfam" id="PF00535"/>
    </source>
</evidence>
<dbReference type="PANTHER" id="PTHR43630">
    <property type="entry name" value="POLY-BETA-1,6-N-ACETYL-D-GLUCOSAMINE SYNTHASE"/>
    <property type="match status" value="1"/>
</dbReference>
<dbReference type="Proteomes" id="UP000070560">
    <property type="component" value="Chromosome"/>
</dbReference>
<dbReference type="OrthoDB" id="9815923at2"/>
<sequence length="255" mass="29673">MSKKLPLSVIIITKNEEKLISACLESVSFAEDIVVLDAGSEDNTTEIAKSFGCRVFVEEWKGYGPQKQSALEKTYHKWVLSLDADERIPPETAQIISQIIQDPKAQAYSFPRKNFFHGKWIKHSGWWPDRVVRLFDKEHGKFEGIVHETWVTEGKIIELNVPIEHYSYQNYSQMLKKMNEYSSTRARELYDKGIRVNLLTPFLHGGWMFIRSYFLKLGLLNGLDGFIISFINACNSFFKYAKLLEMQKTPERQYE</sequence>
<evidence type="ECO:0000313" key="4">
    <source>
        <dbReference type="Proteomes" id="UP000070560"/>
    </source>
</evidence>
<protein>
    <submittedName>
        <fullName evidence="3">Family 2 glycosyl transferase</fullName>
    </submittedName>
</protein>
<dbReference type="AlphaFoldDB" id="A0A7U4QI72"/>